<feature type="signal peptide" evidence="3">
    <location>
        <begin position="1"/>
        <end position="24"/>
    </location>
</feature>
<dbReference type="Gene3D" id="2.10.69.10">
    <property type="entry name" value="Cysteine Protease (Bromelain) Inhibitor, subunit H"/>
    <property type="match status" value="1"/>
</dbReference>
<keyword evidence="1" id="KW-0646">Protease inhibitor</keyword>
<feature type="domain" description="Bowman-Birk serine protease inhibitors family" evidence="4">
    <location>
        <begin position="38"/>
        <end position="95"/>
    </location>
</feature>
<dbReference type="SUPFAM" id="SSF57247">
    <property type="entry name" value="Bowman-Birk inhibitor, BBI"/>
    <property type="match status" value="1"/>
</dbReference>
<reference evidence="5 6" key="1">
    <citation type="journal article" date="2019" name="Sci. Rep.">
        <title>A high-quality genome of Eragrostis curvula grass provides insights into Poaceae evolution and supports new strategies to enhance forage quality.</title>
        <authorList>
            <person name="Carballo J."/>
            <person name="Santos B.A.C.M."/>
            <person name="Zappacosta D."/>
            <person name="Garbus I."/>
            <person name="Selva J.P."/>
            <person name="Gallo C.A."/>
            <person name="Diaz A."/>
            <person name="Albertini E."/>
            <person name="Caccamo M."/>
            <person name="Echenique V."/>
        </authorList>
    </citation>
    <scope>NUCLEOTIDE SEQUENCE [LARGE SCALE GENOMIC DNA]</scope>
    <source>
        <strain evidence="6">cv. Victoria</strain>
        <tissue evidence="5">Leaf</tissue>
    </source>
</reference>
<dbReference type="AlphaFoldDB" id="A0A5J9SXM4"/>
<dbReference type="Gramene" id="TVU03733">
    <property type="protein sequence ID" value="TVU03733"/>
    <property type="gene ID" value="EJB05_50719"/>
</dbReference>
<evidence type="ECO:0000313" key="6">
    <source>
        <dbReference type="Proteomes" id="UP000324897"/>
    </source>
</evidence>
<gene>
    <name evidence="5" type="ORF">EJB05_50719</name>
</gene>
<dbReference type="InterPro" id="IPR000877">
    <property type="entry name" value="Prot_inh_BBI"/>
</dbReference>
<evidence type="ECO:0000256" key="1">
    <source>
        <dbReference type="ARBA" id="ARBA00022690"/>
    </source>
</evidence>
<organism evidence="5 6">
    <name type="scientific">Eragrostis curvula</name>
    <name type="common">weeping love grass</name>
    <dbReference type="NCBI Taxonomy" id="38414"/>
    <lineage>
        <taxon>Eukaryota</taxon>
        <taxon>Viridiplantae</taxon>
        <taxon>Streptophyta</taxon>
        <taxon>Embryophyta</taxon>
        <taxon>Tracheophyta</taxon>
        <taxon>Spermatophyta</taxon>
        <taxon>Magnoliopsida</taxon>
        <taxon>Liliopsida</taxon>
        <taxon>Poales</taxon>
        <taxon>Poaceae</taxon>
        <taxon>PACMAD clade</taxon>
        <taxon>Chloridoideae</taxon>
        <taxon>Eragrostideae</taxon>
        <taxon>Eragrostidinae</taxon>
        <taxon>Eragrostis</taxon>
    </lineage>
</organism>
<keyword evidence="3" id="KW-0732">Signal</keyword>
<dbReference type="EMBL" id="RWGY01000152">
    <property type="protein sequence ID" value="TVU03733.1"/>
    <property type="molecule type" value="Genomic_DNA"/>
</dbReference>
<dbReference type="SMART" id="SM00269">
    <property type="entry name" value="BowB"/>
    <property type="match status" value="1"/>
</dbReference>
<dbReference type="InterPro" id="IPR035995">
    <property type="entry name" value="Bowman-Birk_prot_inh"/>
</dbReference>
<keyword evidence="2" id="KW-1015">Disulfide bond</keyword>
<evidence type="ECO:0000259" key="4">
    <source>
        <dbReference type="SMART" id="SM00269"/>
    </source>
</evidence>
<dbReference type="OrthoDB" id="739291at2759"/>
<comment type="caution">
    <text evidence="5">The sequence shown here is derived from an EMBL/GenBank/DDBJ whole genome shotgun (WGS) entry which is preliminary data.</text>
</comment>
<keyword evidence="6" id="KW-1185">Reference proteome</keyword>
<accession>A0A5J9SXM4</accession>
<name>A0A5J9SXM4_9POAL</name>
<evidence type="ECO:0000256" key="2">
    <source>
        <dbReference type="ARBA" id="ARBA00023157"/>
    </source>
</evidence>
<dbReference type="GO" id="GO:0004867">
    <property type="term" value="F:serine-type endopeptidase inhibitor activity"/>
    <property type="evidence" value="ECO:0007669"/>
    <property type="project" value="InterPro"/>
</dbReference>
<feature type="chain" id="PRO_5023812113" description="Bowman-Birk serine protease inhibitors family domain-containing protein" evidence="3">
    <location>
        <begin position="25"/>
        <end position="104"/>
    </location>
</feature>
<evidence type="ECO:0000313" key="5">
    <source>
        <dbReference type="EMBL" id="TVU03733.1"/>
    </source>
</evidence>
<dbReference type="GO" id="GO:0005576">
    <property type="term" value="C:extracellular region"/>
    <property type="evidence" value="ECO:0007669"/>
    <property type="project" value="InterPro"/>
</dbReference>
<sequence>MKPQALLITLAVVAVLAAVPLAEGLALQRGAKATPLPCCNECSASCFRNLPPLCKCKDTFPTGCHPGCQNCDKFTDSNGATLFQCKDWMFCKNMAARSGCTPVA</sequence>
<proteinExistence type="predicted"/>
<dbReference type="Proteomes" id="UP000324897">
    <property type="component" value="Unassembled WGS sequence"/>
</dbReference>
<protein>
    <recommendedName>
        <fullName evidence="4">Bowman-Birk serine protease inhibitors family domain-containing protein</fullName>
    </recommendedName>
</protein>
<evidence type="ECO:0000256" key="3">
    <source>
        <dbReference type="SAM" id="SignalP"/>
    </source>
</evidence>